<evidence type="ECO:0000313" key="2">
    <source>
        <dbReference type="Proteomes" id="UP000284366"/>
    </source>
</evidence>
<proteinExistence type="predicted"/>
<dbReference type="PROSITE" id="PS51257">
    <property type="entry name" value="PROKAR_LIPOPROTEIN"/>
    <property type="match status" value="1"/>
</dbReference>
<protein>
    <recommendedName>
        <fullName evidence="3">Fimbrillin family protein</fullName>
    </recommendedName>
</protein>
<name>A0A412XYQ8_9BACE</name>
<sequence>MKKQFFYAAMALAVMSSCSKDNDPGNGNPEESNDRAVIALGVDAPAVTANTRGTGSVGDVAGDDNKWNSQRLFIYMVDQETGLEAQEGAEGAKKAIFDNTALEFRAPKADAKDQGAIRIYNNYVEDTDNGVIQYKYYPSNGRYTFYGYHIDDATGATTDIEAKTVTGVTINGTQDLLAATTIGMAADDATNDQSLYKNIANTLTGEWADLMNYQFGARTARKGIVPILKFEHQLARLKFFVRAGSPSAAGWEHDGTAWVERQSTDGQNEPLGMQVTRITLKDMVDVVDINLAEPSSKRNGNSTASFVVCSKDPANKNKLDPAKGLIEPVVPKYPKDHAQIPTTGNDPDAKGTQVGEPVMFLPNGNIELSIDLKQYVEDTKDETQGDKVTYKYVEKLDTPLTIDQTKISEDVKEFKPGASYNVYITIYGFEKIEVTAVLTAWENGGDIDADIEDGK</sequence>
<dbReference type="EMBL" id="QRZG01000033">
    <property type="protein sequence ID" value="RGV49968.1"/>
    <property type="molecule type" value="Genomic_DNA"/>
</dbReference>
<evidence type="ECO:0000313" key="1">
    <source>
        <dbReference type="EMBL" id="RGV49968.1"/>
    </source>
</evidence>
<evidence type="ECO:0008006" key="3">
    <source>
        <dbReference type="Google" id="ProtNLM"/>
    </source>
</evidence>
<gene>
    <name evidence="1" type="ORF">DWW09_15420</name>
</gene>
<dbReference type="RefSeq" id="WP_118047661.1">
    <property type="nucleotide sequence ID" value="NZ_JAQCUW010000028.1"/>
</dbReference>
<accession>A0A412XYQ8</accession>
<dbReference type="Proteomes" id="UP000284366">
    <property type="component" value="Unassembled WGS sequence"/>
</dbReference>
<comment type="caution">
    <text evidence="1">The sequence shown here is derived from an EMBL/GenBank/DDBJ whole genome shotgun (WGS) entry which is preliminary data.</text>
</comment>
<organism evidence="1 2">
    <name type="scientific">Bacteroides clarus</name>
    <dbReference type="NCBI Taxonomy" id="626929"/>
    <lineage>
        <taxon>Bacteria</taxon>
        <taxon>Pseudomonadati</taxon>
        <taxon>Bacteroidota</taxon>
        <taxon>Bacteroidia</taxon>
        <taxon>Bacteroidales</taxon>
        <taxon>Bacteroidaceae</taxon>
        <taxon>Bacteroides</taxon>
    </lineage>
</organism>
<reference evidence="1 2" key="1">
    <citation type="submission" date="2018-08" db="EMBL/GenBank/DDBJ databases">
        <title>A genome reference for cultivated species of the human gut microbiota.</title>
        <authorList>
            <person name="Zou Y."/>
            <person name="Xue W."/>
            <person name="Luo G."/>
        </authorList>
    </citation>
    <scope>NUCLEOTIDE SEQUENCE [LARGE SCALE GENOMIC DNA]</scope>
    <source>
        <strain evidence="1 2">AF14-27</strain>
    </source>
</reference>
<dbReference type="AlphaFoldDB" id="A0A412XYQ8"/>